<dbReference type="SMART" id="SM00220">
    <property type="entry name" value="S_TKc"/>
    <property type="match status" value="1"/>
</dbReference>
<evidence type="ECO:0000256" key="4">
    <source>
        <dbReference type="ARBA" id="ARBA00022741"/>
    </source>
</evidence>
<evidence type="ECO:0000259" key="9">
    <source>
        <dbReference type="PROSITE" id="PS50011"/>
    </source>
</evidence>
<dbReference type="InterPro" id="IPR017441">
    <property type="entry name" value="Protein_kinase_ATP_BS"/>
</dbReference>
<proteinExistence type="predicted"/>
<keyword evidence="5 10" id="KW-0418">Kinase</keyword>
<dbReference type="PANTHER" id="PTHR43289:SF6">
    <property type="entry name" value="SERINE_THREONINE-PROTEIN KINASE NEKL-3"/>
    <property type="match status" value="1"/>
</dbReference>
<evidence type="ECO:0000256" key="2">
    <source>
        <dbReference type="ARBA" id="ARBA00022527"/>
    </source>
</evidence>
<dbReference type="Gene3D" id="3.30.200.20">
    <property type="entry name" value="Phosphorylase Kinase, domain 1"/>
    <property type="match status" value="1"/>
</dbReference>
<feature type="region of interest" description="Disordered" evidence="8">
    <location>
        <begin position="321"/>
        <end position="350"/>
    </location>
</feature>
<keyword evidence="3" id="KW-0808">Transferase</keyword>
<evidence type="ECO:0000256" key="1">
    <source>
        <dbReference type="ARBA" id="ARBA00012513"/>
    </source>
</evidence>
<dbReference type="RefSeq" id="WP_245949900.1">
    <property type="nucleotide sequence ID" value="NZ_PYAX01000004.1"/>
</dbReference>
<protein>
    <recommendedName>
        <fullName evidence="1">non-specific serine/threonine protein kinase</fullName>
        <ecNumber evidence="1">2.7.11.1</ecNumber>
    </recommendedName>
</protein>
<keyword evidence="6 7" id="KW-0067">ATP-binding</keyword>
<evidence type="ECO:0000313" key="11">
    <source>
        <dbReference type="Proteomes" id="UP000241118"/>
    </source>
</evidence>
<evidence type="ECO:0000256" key="3">
    <source>
        <dbReference type="ARBA" id="ARBA00022679"/>
    </source>
</evidence>
<dbReference type="EC" id="2.7.11.1" evidence="1"/>
<keyword evidence="11" id="KW-1185">Reference proteome</keyword>
<dbReference type="InterPro" id="IPR000719">
    <property type="entry name" value="Prot_kinase_dom"/>
</dbReference>
<dbReference type="Pfam" id="PF00069">
    <property type="entry name" value="Pkinase"/>
    <property type="match status" value="1"/>
</dbReference>
<feature type="domain" description="Protein kinase" evidence="9">
    <location>
        <begin position="14"/>
        <end position="268"/>
    </location>
</feature>
<feature type="region of interest" description="Disordered" evidence="8">
    <location>
        <begin position="362"/>
        <end position="401"/>
    </location>
</feature>
<evidence type="ECO:0000313" key="10">
    <source>
        <dbReference type="EMBL" id="PSL56244.1"/>
    </source>
</evidence>
<feature type="binding site" evidence="7">
    <location>
        <position position="43"/>
    </location>
    <ligand>
        <name>ATP</name>
        <dbReference type="ChEBI" id="CHEBI:30616"/>
    </ligand>
</feature>
<name>A0A2P8ICQ3_SACCR</name>
<dbReference type="Proteomes" id="UP000241118">
    <property type="component" value="Unassembled WGS sequence"/>
</dbReference>
<dbReference type="CDD" id="cd14014">
    <property type="entry name" value="STKc_PknB_like"/>
    <property type="match status" value="1"/>
</dbReference>
<gene>
    <name evidence="10" type="ORF">B0I31_104535</name>
</gene>
<dbReference type="SUPFAM" id="SSF56112">
    <property type="entry name" value="Protein kinase-like (PK-like)"/>
    <property type="match status" value="1"/>
</dbReference>
<dbReference type="PROSITE" id="PS00107">
    <property type="entry name" value="PROTEIN_KINASE_ATP"/>
    <property type="match status" value="1"/>
</dbReference>
<dbReference type="AlphaFoldDB" id="A0A2P8ICQ3"/>
<evidence type="ECO:0000256" key="8">
    <source>
        <dbReference type="SAM" id="MobiDB-lite"/>
    </source>
</evidence>
<comment type="caution">
    <text evidence="10">The sequence shown here is derived from an EMBL/GenBank/DDBJ whole genome shotgun (WGS) entry which is preliminary data.</text>
</comment>
<evidence type="ECO:0000256" key="7">
    <source>
        <dbReference type="PROSITE-ProRule" id="PRU10141"/>
    </source>
</evidence>
<dbReference type="Gene3D" id="1.10.510.10">
    <property type="entry name" value="Transferase(Phosphotransferase) domain 1"/>
    <property type="match status" value="1"/>
</dbReference>
<dbReference type="EMBL" id="PYAX01000004">
    <property type="protein sequence ID" value="PSL56244.1"/>
    <property type="molecule type" value="Genomic_DNA"/>
</dbReference>
<feature type="compositionally biased region" description="Basic and acidic residues" evidence="8">
    <location>
        <begin position="379"/>
        <end position="401"/>
    </location>
</feature>
<reference evidence="10 11" key="1">
    <citation type="submission" date="2018-03" db="EMBL/GenBank/DDBJ databases">
        <title>Genomic Encyclopedia of Type Strains, Phase III (KMG-III): the genomes of soil and plant-associated and newly described type strains.</title>
        <authorList>
            <person name="Whitman W."/>
        </authorList>
    </citation>
    <scope>NUCLEOTIDE SEQUENCE [LARGE SCALE GENOMIC DNA]</scope>
    <source>
        <strain evidence="10 11">CGMCC 4.7097</strain>
    </source>
</reference>
<evidence type="ECO:0000256" key="6">
    <source>
        <dbReference type="ARBA" id="ARBA00022840"/>
    </source>
</evidence>
<accession>A0A2P8ICQ3</accession>
<keyword evidence="4 7" id="KW-0547">Nucleotide-binding</keyword>
<dbReference type="PANTHER" id="PTHR43289">
    <property type="entry name" value="MITOGEN-ACTIVATED PROTEIN KINASE KINASE KINASE 20-RELATED"/>
    <property type="match status" value="1"/>
</dbReference>
<evidence type="ECO:0000256" key="5">
    <source>
        <dbReference type="ARBA" id="ARBA00022777"/>
    </source>
</evidence>
<sequence>MPPSHHDDLLAGRYKLAGALGSGGMSEVYRAWDTVLCRDVAVKLFAPGADLDDRRRFDNEVRTLAGLSHPGLVAVYDTGGSDLGAFLVLQLVDGRTLRTHIARGPLAVEEVRRLGARLAEALAYVHDRGVVHRDVKPSNILLDRAGTPYLADFGLAHLTGATRLTRTGQMVGTAPYLAPEQVRGEEVGAPADIYALGLVLLECLTGRREYPGGDVEAAVARLHRPPIVPADLPADLARLLALMTSLSPRRRPTARDCARILGMGAPAAIEDQPDYTRESDQPPQVSVPWSTVQVPKKTLAASAAGLVGAVCVAWAVSATSTPVTSAPSESVPPTHITTSSPGAPSAAAAGVTPEIATVTVEVPVEQQPALEQQGRQQGRVKDHAQGEVGDKATGKDKKVKP</sequence>
<dbReference type="InterPro" id="IPR008271">
    <property type="entry name" value="Ser/Thr_kinase_AS"/>
</dbReference>
<dbReference type="PROSITE" id="PS50011">
    <property type="entry name" value="PROTEIN_KINASE_DOM"/>
    <property type="match status" value="1"/>
</dbReference>
<dbReference type="InterPro" id="IPR011009">
    <property type="entry name" value="Kinase-like_dom_sf"/>
</dbReference>
<keyword evidence="2 10" id="KW-0723">Serine/threonine-protein kinase</keyword>
<dbReference type="PROSITE" id="PS00108">
    <property type="entry name" value="PROTEIN_KINASE_ST"/>
    <property type="match status" value="1"/>
</dbReference>
<organism evidence="10 11">
    <name type="scientific">Saccharothrix carnea</name>
    <dbReference type="NCBI Taxonomy" id="1280637"/>
    <lineage>
        <taxon>Bacteria</taxon>
        <taxon>Bacillati</taxon>
        <taxon>Actinomycetota</taxon>
        <taxon>Actinomycetes</taxon>
        <taxon>Pseudonocardiales</taxon>
        <taxon>Pseudonocardiaceae</taxon>
        <taxon>Saccharothrix</taxon>
    </lineage>
</organism>
<dbReference type="GO" id="GO:0004674">
    <property type="term" value="F:protein serine/threonine kinase activity"/>
    <property type="evidence" value="ECO:0007669"/>
    <property type="project" value="UniProtKB-KW"/>
</dbReference>
<dbReference type="GO" id="GO:0005524">
    <property type="term" value="F:ATP binding"/>
    <property type="evidence" value="ECO:0007669"/>
    <property type="project" value="UniProtKB-UniRule"/>
</dbReference>